<dbReference type="Pfam" id="PF11137">
    <property type="entry name" value="DUF2909"/>
    <property type="match status" value="1"/>
</dbReference>
<accession>A0A498CDS5</accession>
<comment type="caution">
    <text evidence="2">The sequence shown here is derived from an EMBL/GenBank/DDBJ whole genome shotgun (WGS) entry which is preliminary data.</text>
</comment>
<protein>
    <submittedName>
        <fullName evidence="2">DUF2909 family protein</fullName>
    </submittedName>
</protein>
<feature type="transmembrane region" description="Helical" evidence="1">
    <location>
        <begin position="6"/>
        <end position="29"/>
    </location>
</feature>
<keyword evidence="1" id="KW-0812">Transmembrane</keyword>
<dbReference type="NCBIfam" id="NF033233">
    <property type="entry name" value="twin_helix"/>
    <property type="match status" value="1"/>
</dbReference>
<dbReference type="InterPro" id="IPR021313">
    <property type="entry name" value="DUF2909"/>
</dbReference>
<gene>
    <name evidence="2" type="ORF">DFR31_1401</name>
</gene>
<proteinExistence type="predicted"/>
<reference evidence="2 3" key="1">
    <citation type="submission" date="2018-10" db="EMBL/GenBank/DDBJ databases">
        <title>Genomic Encyclopedia of Type Strains, Phase IV (KMG-IV): sequencing the most valuable type-strain genomes for metagenomic binning, comparative biology and taxonomic classification.</title>
        <authorList>
            <person name="Goeker M."/>
        </authorList>
    </citation>
    <scope>NUCLEOTIDE SEQUENCE [LARGE SCALE GENOMIC DNA]</scope>
    <source>
        <strain evidence="2 3">DSM 12769</strain>
    </source>
</reference>
<evidence type="ECO:0000313" key="3">
    <source>
        <dbReference type="Proteomes" id="UP000275461"/>
    </source>
</evidence>
<evidence type="ECO:0000313" key="2">
    <source>
        <dbReference type="EMBL" id="RLK51460.1"/>
    </source>
</evidence>
<keyword evidence="3" id="KW-1185">Reference proteome</keyword>
<dbReference type="EMBL" id="RCDA01000001">
    <property type="protein sequence ID" value="RLK51460.1"/>
    <property type="molecule type" value="Genomic_DNA"/>
</dbReference>
<organism evidence="2 3">
    <name type="scientific">Alkalispirillum mobile</name>
    <dbReference type="NCBI Taxonomy" id="85925"/>
    <lineage>
        <taxon>Bacteria</taxon>
        <taxon>Pseudomonadati</taxon>
        <taxon>Pseudomonadota</taxon>
        <taxon>Gammaproteobacteria</taxon>
        <taxon>Chromatiales</taxon>
        <taxon>Ectothiorhodospiraceae</taxon>
        <taxon>Alkalispirillum</taxon>
    </lineage>
</organism>
<feature type="transmembrane region" description="Helical" evidence="1">
    <location>
        <begin position="41"/>
        <end position="66"/>
    </location>
</feature>
<evidence type="ECO:0000256" key="1">
    <source>
        <dbReference type="SAM" id="Phobius"/>
    </source>
</evidence>
<dbReference type="OrthoDB" id="7066027at2"/>
<dbReference type="AlphaFoldDB" id="A0A498CDS5"/>
<name>A0A498CDS5_9GAMM</name>
<dbReference type="Proteomes" id="UP000275461">
    <property type="component" value="Unassembled WGS sequence"/>
</dbReference>
<sequence length="75" mass="7872">MATILFKSAVVVALVAIIWNLGTAAFALSRDGSDQRRVVRALTWRIGLSVAVFLVVLLAIASGLVVPNPSPLQTG</sequence>
<keyword evidence="1" id="KW-1133">Transmembrane helix</keyword>
<dbReference type="RefSeq" id="WP_121441872.1">
    <property type="nucleotide sequence ID" value="NZ_RCDA01000001.1"/>
</dbReference>
<keyword evidence="1" id="KW-0472">Membrane</keyword>